<dbReference type="GO" id="GO:0016787">
    <property type="term" value="F:hydrolase activity"/>
    <property type="evidence" value="ECO:0007669"/>
    <property type="project" value="UniProtKB-KW"/>
</dbReference>
<keyword evidence="3" id="KW-1185">Reference proteome</keyword>
<gene>
    <name evidence="2" type="ORF">GCM10023353_09260</name>
</gene>
<reference evidence="3" key="1">
    <citation type="journal article" date="2019" name="Int. J. Syst. Evol. Microbiol.">
        <title>The Global Catalogue of Microorganisms (GCM) 10K type strain sequencing project: providing services to taxonomists for standard genome sequencing and annotation.</title>
        <authorList>
            <consortium name="The Broad Institute Genomics Platform"/>
            <consortium name="The Broad Institute Genome Sequencing Center for Infectious Disease"/>
            <person name="Wu L."/>
            <person name="Ma J."/>
        </authorList>
    </citation>
    <scope>NUCLEOTIDE SEQUENCE [LARGE SCALE GENOMIC DNA]</scope>
    <source>
        <strain evidence="3">JCM 18542</strain>
    </source>
</reference>
<evidence type="ECO:0000313" key="2">
    <source>
        <dbReference type="EMBL" id="GAA4807832.1"/>
    </source>
</evidence>
<dbReference type="Gene3D" id="3.40.50.1820">
    <property type="entry name" value="alpha/beta hydrolase"/>
    <property type="match status" value="1"/>
</dbReference>
<dbReference type="PANTHER" id="PTHR43798:SF33">
    <property type="entry name" value="HYDROLASE, PUTATIVE (AFU_ORTHOLOGUE AFUA_2G14860)-RELATED"/>
    <property type="match status" value="1"/>
</dbReference>
<protein>
    <submittedName>
        <fullName evidence="2">Alpha/beta hydrolase</fullName>
    </submittedName>
</protein>
<keyword evidence="2" id="KW-0378">Hydrolase</keyword>
<dbReference type="InterPro" id="IPR029058">
    <property type="entry name" value="AB_hydrolase_fold"/>
</dbReference>
<name>A0ABP9CCG0_9ACTN</name>
<feature type="domain" description="AB hydrolase-1" evidence="1">
    <location>
        <begin position="60"/>
        <end position="294"/>
    </location>
</feature>
<dbReference type="RefSeq" id="WP_200170901.1">
    <property type="nucleotide sequence ID" value="NZ_BAABKQ010000001.1"/>
</dbReference>
<dbReference type="InterPro" id="IPR000073">
    <property type="entry name" value="AB_hydrolase_1"/>
</dbReference>
<dbReference type="Pfam" id="PF12697">
    <property type="entry name" value="Abhydrolase_6"/>
    <property type="match status" value="1"/>
</dbReference>
<dbReference type="SUPFAM" id="SSF53474">
    <property type="entry name" value="alpha/beta-Hydrolases"/>
    <property type="match status" value="1"/>
</dbReference>
<evidence type="ECO:0000313" key="3">
    <source>
        <dbReference type="Proteomes" id="UP001500839"/>
    </source>
</evidence>
<dbReference type="InterPro" id="IPR050266">
    <property type="entry name" value="AB_hydrolase_sf"/>
</dbReference>
<accession>A0ABP9CCG0</accession>
<comment type="caution">
    <text evidence="2">The sequence shown here is derived from an EMBL/GenBank/DDBJ whole genome shotgun (WGS) entry which is preliminary data.</text>
</comment>
<dbReference type="Proteomes" id="UP001500839">
    <property type="component" value="Unassembled WGS sequence"/>
</dbReference>
<dbReference type="EMBL" id="BAABKQ010000001">
    <property type="protein sequence ID" value="GAA4807832.1"/>
    <property type="molecule type" value="Genomic_DNA"/>
</dbReference>
<dbReference type="PANTHER" id="PTHR43798">
    <property type="entry name" value="MONOACYLGLYCEROL LIPASE"/>
    <property type="match status" value="1"/>
</dbReference>
<proteinExistence type="predicted"/>
<evidence type="ECO:0000259" key="1">
    <source>
        <dbReference type="Pfam" id="PF12697"/>
    </source>
</evidence>
<organism evidence="2 3">
    <name type="scientific">Tomitella cavernea</name>
    <dbReference type="NCBI Taxonomy" id="1387982"/>
    <lineage>
        <taxon>Bacteria</taxon>
        <taxon>Bacillati</taxon>
        <taxon>Actinomycetota</taxon>
        <taxon>Actinomycetes</taxon>
        <taxon>Mycobacteriales</taxon>
        <taxon>Tomitella</taxon>
    </lineage>
</organism>
<sequence length="309" mass="33091">MDPVTSAPQWFTDALAARPSHGEVTVGGARVRYRVWDRHAAPQDTAPQNAGPQDAATPGILLVHGGAAHSHWWDHVAPQLADRHRVAALDLTGHGDSDTRGHYSLAQWADELVAVAEAAGLGARPVVVGHSMGGMVTYVAAHRHGDRLGGIQVIDSPIRLRTPAEEETRGSALRRPKKVYPDVDTALAHFRLIPAQPVTLPHVIDHVARTSMGPVPGGWSWKFDPSMTGRDGSDLLGAGPPPCPMAYFRAQDGIIADDVFTEMRARFGPGALVFELPHTGHHPMADQPLLLVAAVRSVLAAWAADGRLR</sequence>